<keyword evidence="6" id="KW-0010">Activator</keyword>
<dbReference type="Proteomes" id="UP000003165">
    <property type="component" value="Unassembled WGS sequence"/>
</dbReference>
<dbReference type="Gene3D" id="3.30.160.70">
    <property type="entry name" value="Methylated DNA-protein cysteine methyltransferase domain"/>
    <property type="match status" value="1"/>
</dbReference>
<evidence type="ECO:0000313" key="14">
    <source>
        <dbReference type="Proteomes" id="UP000003165"/>
    </source>
</evidence>
<dbReference type="Pfam" id="PF01035">
    <property type="entry name" value="DNA_binding_1"/>
    <property type="match status" value="1"/>
</dbReference>
<evidence type="ECO:0000256" key="11">
    <source>
        <dbReference type="PIRSR" id="PIRSR000409-3"/>
    </source>
</evidence>
<dbReference type="AlphaFoldDB" id="B9YZ15"/>
<dbReference type="NCBIfam" id="TIGR00589">
    <property type="entry name" value="ogt"/>
    <property type="match status" value="1"/>
</dbReference>
<comment type="catalytic activity">
    <reaction evidence="1">
        <text>a 4-O-methyl-thymidine in DNA + L-cysteinyl-[protein] = a thymidine in DNA + S-methyl-L-cysteinyl-[protein]</text>
        <dbReference type="Rhea" id="RHEA:53428"/>
        <dbReference type="Rhea" id="RHEA-COMP:10131"/>
        <dbReference type="Rhea" id="RHEA-COMP:10132"/>
        <dbReference type="Rhea" id="RHEA-COMP:13555"/>
        <dbReference type="Rhea" id="RHEA-COMP:13556"/>
        <dbReference type="ChEBI" id="CHEBI:29950"/>
        <dbReference type="ChEBI" id="CHEBI:82612"/>
        <dbReference type="ChEBI" id="CHEBI:137386"/>
        <dbReference type="ChEBI" id="CHEBI:137387"/>
        <dbReference type="EC" id="2.1.1.63"/>
    </reaction>
</comment>
<dbReference type="GO" id="GO:0003908">
    <property type="term" value="F:methylated-DNA-[protein]-cysteine S-methyltransferase activity"/>
    <property type="evidence" value="ECO:0007669"/>
    <property type="project" value="UniProtKB-EC"/>
</dbReference>
<gene>
    <name evidence="13" type="ORF">FuraDRAFT_0350</name>
</gene>
<evidence type="ECO:0000256" key="3">
    <source>
        <dbReference type="ARBA" id="ARBA00022679"/>
    </source>
</evidence>
<organism evidence="13 14">
    <name type="scientific">Pseudogulbenkiania ferrooxidans 2002</name>
    <dbReference type="NCBI Taxonomy" id="279714"/>
    <lineage>
        <taxon>Bacteria</taxon>
        <taxon>Pseudomonadati</taxon>
        <taxon>Pseudomonadota</taxon>
        <taxon>Betaproteobacteria</taxon>
        <taxon>Neisseriales</taxon>
        <taxon>Chromobacteriaceae</taxon>
        <taxon>Pseudogulbenkiania</taxon>
    </lineage>
</organism>
<feature type="active site" description="Nucleophile; methyl group acceptor from either O6-methylguanine or O4-methylthymine" evidence="10">
    <location>
        <position position="329"/>
    </location>
</feature>
<dbReference type="Pfam" id="PF02805">
    <property type="entry name" value="Ada_Zn_binding"/>
    <property type="match status" value="1"/>
</dbReference>
<feature type="binding site" evidence="11">
    <location>
        <position position="76"/>
    </location>
    <ligand>
        <name>Zn(2+)</name>
        <dbReference type="ChEBI" id="CHEBI:29105"/>
    </ligand>
</feature>
<proteinExistence type="predicted"/>
<dbReference type="InterPro" id="IPR036631">
    <property type="entry name" value="MGMT_N_sf"/>
</dbReference>
<dbReference type="Gene3D" id="3.40.10.10">
    <property type="entry name" value="DNA Methylphosphotriester Repair Domain"/>
    <property type="match status" value="1"/>
</dbReference>
<dbReference type="PROSITE" id="PS00374">
    <property type="entry name" value="MGMT"/>
    <property type="match status" value="1"/>
</dbReference>
<sequence length="370" mass="40198">MNAATKNAELAAATERDPRWAAVLARDPQADGTFYYAVRTTGVYCRPSCAARRARPENVCFYARREDAERAGFRPCRRCQPDQPSRAEQHAAKVTAACRLLDAADDAPNLAQLAQRVGLSAYHFHRVFKQITGLTPKQYAAAQRERRVREQLATSGTVTDAIYDAGYHANSRFYETADAVLGMTPSAYRAGGANARIRFAIAQCSLGAILVAQSERGVCAILMGDDPDALARDLQDRFPRAELIGGDAGFEQLVARVVGFVEAPALGLDLPLDLRGTAFQRRVWQALREIPPGSTASYTEIAQRIGAPKAVRAVAGACAANALAVAIPCHRVVRTDGSLSGYRWGVERKRALLEREAQQRSSGGEEHTEP</sequence>
<dbReference type="InterPro" id="IPR014048">
    <property type="entry name" value="MethylDNA_cys_MeTrfase_DNA-bd"/>
</dbReference>
<dbReference type="eggNOG" id="COG2169">
    <property type="taxonomic scope" value="Bacteria"/>
</dbReference>
<keyword evidence="14" id="KW-1185">Reference proteome</keyword>
<dbReference type="GO" id="GO:0008270">
    <property type="term" value="F:zinc ion binding"/>
    <property type="evidence" value="ECO:0007669"/>
    <property type="project" value="InterPro"/>
</dbReference>
<evidence type="ECO:0000256" key="2">
    <source>
        <dbReference type="ARBA" id="ARBA00022603"/>
    </source>
</evidence>
<feature type="binding site" evidence="11">
    <location>
        <position position="49"/>
    </location>
    <ligand>
        <name>Zn(2+)</name>
        <dbReference type="ChEBI" id="CHEBI:29105"/>
    </ligand>
</feature>
<feature type="binding site" evidence="11">
    <location>
        <position position="79"/>
    </location>
    <ligand>
        <name>Zn(2+)</name>
        <dbReference type="ChEBI" id="CHEBI:29105"/>
    </ligand>
</feature>
<evidence type="ECO:0000256" key="6">
    <source>
        <dbReference type="ARBA" id="ARBA00023159"/>
    </source>
</evidence>
<dbReference type="Pfam" id="PF12833">
    <property type="entry name" value="HTH_18"/>
    <property type="match status" value="1"/>
</dbReference>
<reference evidence="13 14" key="1">
    <citation type="submission" date="2009-02" db="EMBL/GenBank/DDBJ databases">
        <title>Sequencing of the draft genome and assembly of Lutiella nitroferrum 2002.</title>
        <authorList>
            <consortium name="US DOE Joint Genome Institute (JGI-PGF)"/>
            <person name="Lucas S."/>
            <person name="Copeland A."/>
            <person name="Lapidus A."/>
            <person name="Glavina del Rio T."/>
            <person name="Tice H."/>
            <person name="Bruce D."/>
            <person name="Goodwin L."/>
            <person name="Pitluck S."/>
            <person name="Larimer F."/>
            <person name="Land M.L."/>
            <person name="Hauser L."/>
            <person name="Coates J.D."/>
        </authorList>
    </citation>
    <scope>NUCLEOTIDE SEQUENCE [LARGE SCALE GENOMIC DNA]</scope>
    <source>
        <strain evidence="13 14">2002</strain>
    </source>
</reference>
<dbReference type="GO" id="GO:0032259">
    <property type="term" value="P:methylation"/>
    <property type="evidence" value="ECO:0007669"/>
    <property type="project" value="UniProtKB-KW"/>
</dbReference>
<dbReference type="InterPro" id="IPR018060">
    <property type="entry name" value="HTH_AraC"/>
</dbReference>
<keyword evidence="5" id="KW-0805">Transcription regulation</keyword>
<dbReference type="InterPro" id="IPR036388">
    <property type="entry name" value="WH-like_DNA-bd_sf"/>
</dbReference>
<dbReference type="PIRSF" id="PIRSF000409">
    <property type="entry name" value="Ada"/>
    <property type="match status" value="1"/>
</dbReference>
<dbReference type="InterPro" id="IPR036217">
    <property type="entry name" value="MethylDNA_cys_MeTrfase_DNAb"/>
</dbReference>
<protein>
    <submittedName>
        <fullName evidence="13">Transcriptional regulator, AraC family</fullName>
    </submittedName>
</protein>
<name>B9YZ15_9NEIS</name>
<keyword evidence="11" id="KW-0862">Zinc</keyword>
<dbReference type="SUPFAM" id="SSF53155">
    <property type="entry name" value="Methylated DNA-protein cysteine methyltransferase domain"/>
    <property type="match status" value="1"/>
</dbReference>
<dbReference type="FunFam" id="1.10.10.10:FF:000410">
    <property type="entry name" value="ADA regulatory protein, putative"/>
    <property type="match status" value="1"/>
</dbReference>
<dbReference type="RefSeq" id="WP_008952370.1">
    <property type="nucleotide sequence ID" value="NZ_ACIS01000001.1"/>
</dbReference>
<dbReference type="SMART" id="SM00342">
    <property type="entry name" value="HTH_ARAC"/>
    <property type="match status" value="1"/>
</dbReference>
<dbReference type="GO" id="GO:0006281">
    <property type="term" value="P:DNA repair"/>
    <property type="evidence" value="ECO:0007669"/>
    <property type="project" value="UniProtKB-KW"/>
</dbReference>
<evidence type="ECO:0000256" key="8">
    <source>
        <dbReference type="ARBA" id="ARBA00023204"/>
    </source>
</evidence>
<keyword evidence="3" id="KW-0808">Transferase</keyword>
<evidence type="ECO:0000313" key="13">
    <source>
        <dbReference type="EMBL" id="EEG10368.1"/>
    </source>
</evidence>
<comment type="caution">
    <text evidence="13">The sequence shown here is derived from an EMBL/GenBank/DDBJ whole genome shotgun (WGS) entry which is preliminary data.</text>
</comment>
<dbReference type="InterPro" id="IPR016221">
    <property type="entry name" value="Bifunct_regulatory_prot_Ada"/>
</dbReference>
<comment type="catalytic activity">
    <reaction evidence="9">
        <text>a 6-O-methyl-2'-deoxyguanosine in DNA + L-cysteinyl-[protein] = S-methyl-L-cysteinyl-[protein] + a 2'-deoxyguanosine in DNA</text>
        <dbReference type="Rhea" id="RHEA:24000"/>
        <dbReference type="Rhea" id="RHEA-COMP:10131"/>
        <dbReference type="Rhea" id="RHEA-COMP:10132"/>
        <dbReference type="Rhea" id="RHEA-COMP:11367"/>
        <dbReference type="Rhea" id="RHEA-COMP:11368"/>
        <dbReference type="ChEBI" id="CHEBI:29950"/>
        <dbReference type="ChEBI" id="CHEBI:82612"/>
        <dbReference type="ChEBI" id="CHEBI:85445"/>
        <dbReference type="ChEBI" id="CHEBI:85448"/>
        <dbReference type="EC" id="2.1.1.63"/>
    </reaction>
</comment>
<dbReference type="SUPFAM" id="SSF46767">
    <property type="entry name" value="Methylated DNA-protein cysteine methyltransferase, C-terminal domain"/>
    <property type="match status" value="1"/>
</dbReference>
<dbReference type="InterPro" id="IPR035451">
    <property type="entry name" value="Ada-like_dom_sf"/>
</dbReference>
<evidence type="ECO:0000256" key="10">
    <source>
        <dbReference type="PIRSR" id="PIRSR000409-1"/>
    </source>
</evidence>
<feature type="active site" description="Nucleophile; methyl group acceptor from methylphosphotriester" evidence="10">
    <location>
        <position position="45"/>
    </location>
</feature>
<dbReference type="GO" id="GO:0043565">
    <property type="term" value="F:sequence-specific DNA binding"/>
    <property type="evidence" value="ECO:0007669"/>
    <property type="project" value="InterPro"/>
</dbReference>
<dbReference type="EMBL" id="ACIS01000001">
    <property type="protein sequence ID" value="EEG10368.1"/>
    <property type="molecule type" value="Genomic_DNA"/>
</dbReference>
<dbReference type="CDD" id="cd06445">
    <property type="entry name" value="ATase"/>
    <property type="match status" value="1"/>
</dbReference>
<dbReference type="Gene3D" id="1.10.10.10">
    <property type="entry name" value="Winged helix-like DNA-binding domain superfamily/Winged helix DNA-binding domain"/>
    <property type="match status" value="1"/>
</dbReference>
<dbReference type="SUPFAM" id="SSF46689">
    <property type="entry name" value="Homeodomain-like"/>
    <property type="match status" value="1"/>
</dbReference>
<dbReference type="GO" id="GO:0003700">
    <property type="term" value="F:DNA-binding transcription factor activity"/>
    <property type="evidence" value="ECO:0007669"/>
    <property type="project" value="InterPro"/>
</dbReference>
<evidence type="ECO:0000256" key="7">
    <source>
        <dbReference type="ARBA" id="ARBA00023163"/>
    </source>
</evidence>
<evidence type="ECO:0000259" key="12">
    <source>
        <dbReference type="PROSITE" id="PS01124"/>
    </source>
</evidence>
<evidence type="ECO:0000256" key="5">
    <source>
        <dbReference type="ARBA" id="ARBA00023015"/>
    </source>
</evidence>
<evidence type="ECO:0000256" key="9">
    <source>
        <dbReference type="ARBA" id="ARBA00049348"/>
    </source>
</evidence>
<dbReference type="Gene3D" id="1.10.10.60">
    <property type="entry name" value="Homeodomain-like"/>
    <property type="match status" value="1"/>
</dbReference>
<dbReference type="SUPFAM" id="SSF57884">
    <property type="entry name" value="Ada DNA repair protein, N-terminal domain (N-Ada 10)"/>
    <property type="match status" value="1"/>
</dbReference>
<dbReference type="PANTHER" id="PTHR10815:SF14">
    <property type="entry name" value="BIFUNCTIONAL TRANSCRIPTIONAL ACTIVATOR_DNA REPAIR ENZYME ADA"/>
    <property type="match status" value="1"/>
</dbReference>
<keyword evidence="8" id="KW-0234">DNA repair</keyword>
<keyword evidence="4" id="KW-0227">DNA damage</keyword>
<feature type="domain" description="HTH araC/xylS-type" evidence="12">
    <location>
        <begin position="109"/>
        <end position="191"/>
    </location>
</feature>
<dbReference type="NCBIfam" id="NF011964">
    <property type="entry name" value="PRK15435.1"/>
    <property type="match status" value="1"/>
</dbReference>
<feature type="binding site" evidence="11">
    <location>
        <position position="45"/>
    </location>
    <ligand>
        <name>Zn(2+)</name>
        <dbReference type="ChEBI" id="CHEBI:29105"/>
    </ligand>
</feature>
<dbReference type="InterPro" id="IPR004026">
    <property type="entry name" value="Ada_DNA_repair_Zn-bd"/>
</dbReference>
<dbReference type="eggNOG" id="COG0350">
    <property type="taxonomic scope" value="Bacteria"/>
</dbReference>
<dbReference type="PROSITE" id="PS01124">
    <property type="entry name" value="HTH_ARAC_FAMILY_2"/>
    <property type="match status" value="1"/>
</dbReference>
<dbReference type="PANTHER" id="PTHR10815">
    <property type="entry name" value="METHYLATED-DNA--PROTEIN-CYSTEINE METHYLTRANSFERASE"/>
    <property type="match status" value="1"/>
</dbReference>
<keyword evidence="7" id="KW-0804">Transcription</keyword>
<evidence type="ECO:0000256" key="4">
    <source>
        <dbReference type="ARBA" id="ARBA00022763"/>
    </source>
</evidence>
<dbReference type="InterPro" id="IPR001497">
    <property type="entry name" value="MethylDNA_cys_MeTrfase_AS"/>
</dbReference>
<evidence type="ECO:0000256" key="1">
    <source>
        <dbReference type="ARBA" id="ARBA00001286"/>
    </source>
</evidence>
<comment type="cofactor">
    <cofactor evidence="11">
        <name>Zn(2+)</name>
        <dbReference type="ChEBI" id="CHEBI:29105"/>
    </cofactor>
    <text evidence="11">Binds 1 zinc ion per subunit.</text>
</comment>
<keyword evidence="2" id="KW-0489">Methyltransferase</keyword>
<dbReference type="InterPro" id="IPR009057">
    <property type="entry name" value="Homeodomain-like_sf"/>
</dbReference>
<keyword evidence="11" id="KW-0479">Metal-binding</keyword>
<accession>B9YZ15</accession>